<dbReference type="GO" id="GO:0010181">
    <property type="term" value="F:FMN binding"/>
    <property type="evidence" value="ECO:0007669"/>
    <property type="project" value="InterPro"/>
</dbReference>
<feature type="compositionally biased region" description="Basic and acidic residues" evidence="6">
    <location>
        <begin position="104"/>
        <end position="113"/>
    </location>
</feature>
<evidence type="ECO:0000256" key="5">
    <source>
        <dbReference type="ARBA" id="ARBA00023014"/>
    </source>
</evidence>
<dbReference type="SUPFAM" id="SSF142984">
    <property type="entry name" value="Nqo1 middle domain-like"/>
    <property type="match status" value="1"/>
</dbReference>
<sequence>MLCNGDEGEPGTFKDRVLLTERAAMVFEGMAIGGYAIGAKEGILYLRREYKYLQALLEDTLKNMREKNLLGKNIMGKGFDFDIRIQFGAGAYVCGEESALIESAEGKRGEPRNRPPFPAQKGYKNKPSIVNNVETFCAVSRILHKGGAWHKGLGTDESAGVKVLSISGDCKNPGVYEIEWGMTIQEMLDMVGATDVQAVQVAGPSGVCLNPEQFGRKIALEDLATGGSMTVIGKNRDLLKDVVLNFMEFFADESCGSCVTCRSFNMILRNSIKKVVEGNAIRKDIDDMAAWSEIIRKTTRCGLGQTSSNPISTTIKNFLPLYEVRVKNVEYASQFDMSAAVADSCEVVGRKPLVHE</sequence>
<evidence type="ECO:0000259" key="7">
    <source>
        <dbReference type="SMART" id="SM00928"/>
    </source>
</evidence>
<reference evidence="8" key="1">
    <citation type="submission" date="2019-08" db="EMBL/GenBank/DDBJ databases">
        <authorList>
            <person name="Kucharzyk K."/>
            <person name="Murdoch R.W."/>
            <person name="Higgins S."/>
            <person name="Loffler F."/>
        </authorList>
    </citation>
    <scope>NUCLEOTIDE SEQUENCE</scope>
</reference>
<dbReference type="InterPro" id="IPR037225">
    <property type="entry name" value="Nuo51_FMN-bd_sf"/>
</dbReference>
<evidence type="ECO:0000256" key="6">
    <source>
        <dbReference type="SAM" id="MobiDB-lite"/>
    </source>
</evidence>
<dbReference type="InterPro" id="IPR037207">
    <property type="entry name" value="Nuop51_4Fe4S-bd_sf"/>
</dbReference>
<dbReference type="Pfam" id="PF10589">
    <property type="entry name" value="NADH_4Fe-4S"/>
    <property type="match status" value="1"/>
</dbReference>
<organism evidence="8">
    <name type="scientific">bioreactor metagenome</name>
    <dbReference type="NCBI Taxonomy" id="1076179"/>
    <lineage>
        <taxon>unclassified sequences</taxon>
        <taxon>metagenomes</taxon>
        <taxon>ecological metagenomes</taxon>
    </lineage>
</organism>
<dbReference type="GO" id="GO:0047985">
    <property type="term" value="F:hydrogen dehydrogenase activity"/>
    <property type="evidence" value="ECO:0007669"/>
    <property type="project" value="UniProtKB-EC"/>
</dbReference>
<dbReference type="Pfam" id="PF01512">
    <property type="entry name" value="Complex1_51K"/>
    <property type="match status" value="1"/>
</dbReference>
<dbReference type="GO" id="GO:0046872">
    <property type="term" value="F:metal ion binding"/>
    <property type="evidence" value="ECO:0007669"/>
    <property type="project" value="UniProtKB-KW"/>
</dbReference>
<evidence type="ECO:0000256" key="4">
    <source>
        <dbReference type="ARBA" id="ARBA00023004"/>
    </source>
</evidence>
<protein>
    <submittedName>
        <fullName evidence="8">NAD-reducing hydrogenase HoxS subunit alpha</fullName>
        <ecNumber evidence="8">1.12.1.2</ecNumber>
    </submittedName>
</protein>
<dbReference type="PROSITE" id="PS00644">
    <property type="entry name" value="COMPLEX1_51K_1"/>
    <property type="match status" value="1"/>
</dbReference>
<feature type="domain" description="NADH-ubiquinone oxidoreductase 51kDa subunit iron-sulphur binding" evidence="7">
    <location>
        <begin position="240"/>
        <end position="285"/>
    </location>
</feature>
<evidence type="ECO:0000256" key="2">
    <source>
        <dbReference type="ARBA" id="ARBA00022485"/>
    </source>
</evidence>
<dbReference type="Gene3D" id="3.10.20.600">
    <property type="match status" value="1"/>
</dbReference>
<dbReference type="PANTHER" id="PTHR43578">
    <property type="entry name" value="NADH-QUINONE OXIDOREDUCTASE SUBUNIT F"/>
    <property type="match status" value="1"/>
</dbReference>
<keyword evidence="2" id="KW-0004">4Fe-4S</keyword>
<keyword evidence="4" id="KW-0408">Iron</keyword>
<dbReference type="AlphaFoldDB" id="A0A644Z6E0"/>
<dbReference type="InterPro" id="IPR001949">
    <property type="entry name" value="NADH-UbQ_OxRdtase_51kDa_CS"/>
</dbReference>
<dbReference type="Gene3D" id="1.20.1440.230">
    <property type="entry name" value="NADH-ubiquinone oxidoreductase 51kDa subunit, iron-sulphur binding domain"/>
    <property type="match status" value="1"/>
</dbReference>
<dbReference type="SUPFAM" id="SSF142019">
    <property type="entry name" value="Nqo1 FMN-binding domain-like"/>
    <property type="match status" value="1"/>
</dbReference>
<name>A0A644Z6E0_9ZZZZ</name>
<keyword evidence="8" id="KW-0371">Homeobox</keyword>
<evidence type="ECO:0000256" key="3">
    <source>
        <dbReference type="ARBA" id="ARBA00022723"/>
    </source>
</evidence>
<dbReference type="EC" id="1.12.1.2" evidence="8"/>
<dbReference type="SMART" id="SM00928">
    <property type="entry name" value="NADH_4Fe-4S"/>
    <property type="match status" value="1"/>
</dbReference>
<dbReference type="Gene3D" id="3.40.50.11540">
    <property type="entry name" value="NADH-ubiquinone oxidoreductase 51kDa subunit"/>
    <property type="match status" value="1"/>
</dbReference>
<evidence type="ECO:0000313" key="8">
    <source>
        <dbReference type="EMBL" id="MPM35571.1"/>
    </source>
</evidence>
<feature type="region of interest" description="Disordered" evidence="6">
    <location>
        <begin position="104"/>
        <end position="124"/>
    </location>
</feature>
<dbReference type="GO" id="GO:0051539">
    <property type="term" value="F:4 iron, 4 sulfur cluster binding"/>
    <property type="evidence" value="ECO:0007669"/>
    <property type="project" value="UniProtKB-KW"/>
</dbReference>
<dbReference type="SUPFAM" id="SSF140490">
    <property type="entry name" value="Nqo1C-terminal domain-like"/>
    <property type="match status" value="1"/>
</dbReference>
<gene>
    <name evidence="8" type="primary">hoxF_3</name>
    <name evidence="8" type="ORF">SDC9_82164</name>
</gene>
<comment type="caution">
    <text evidence="8">The sequence shown here is derived from an EMBL/GenBank/DDBJ whole genome shotgun (WGS) entry which is preliminary data.</text>
</comment>
<dbReference type="InterPro" id="IPR011538">
    <property type="entry name" value="Nuo51_FMN-bd"/>
</dbReference>
<evidence type="ECO:0000256" key="1">
    <source>
        <dbReference type="ARBA" id="ARBA00007523"/>
    </source>
</evidence>
<keyword evidence="3" id="KW-0479">Metal-binding</keyword>
<keyword evidence="8" id="KW-0560">Oxidoreductase</keyword>
<accession>A0A644Z6E0</accession>
<dbReference type="PANTHER" id="PTHR43578:SF3">
    <property type="entry name" value="NADH-QUINONE OXIDOREDUCTASE SUBUNIT F"/>
    <property type="match status" value="1"/>
</dbReference>
<dbReference type="InterPro" id="IPR019575">
    <property type="entry name" value="Nuop51_4Fe4S-bd"/>
</dbReference>
<dbReference type="GO" id="GO:0008137">
    <property type="term" value="F:NADH dehydrogenase (ubiquinone) activity"/>
    <property type="evidence" value="ECO:0007669"/>
    <property type="project" value="InterPro"/>
</dbReference>
<dbReference type="EMBL" id="VSSQ01007328">
    <property type="protein sequence ID" value="MPM35571.1"/>
    <property type="molecule type" value="Genomic_DNA"/>
</dbReference>
<comment type="similarity">
    <text evidence="1">Belongs to the complex I 51 kDa subunit family.</text>
</comment>
<keyword evidence="5" id="KW-0411">Iron-sulfur</keyword>
<dbReference type="GO" id="GO:0003677">
    <property type="term" value="F:DNA binding"/>
    <property type="evidence" value="ECO:0007669"/>
    <property type="project" value="UniProtKB-KW"/>
</dbReference>
<proteinExistence type="inferred from homology"/>